<comment type="similarity">
    <text evidence="2">Belongs to the DODA-type extradiol aromatic ring-opening dioxygenase family.</text>
</comment>
<dbReference type="EC" id="1.13.-.-" evidence="7"/>
<evidence type="ECO:0000256" key="5">
    <source>
        <dbReference type="ARBA" id="ARBA00023002"/>
    </source>
</evidence>
<keyword evidence="4" id="KW-0862">Zinc</keyword>
<evidence type="ECO:0000256" key="2">
    <source>
        <dbReference type="ARBA" id="ARBA00007581"/>
    </source>
</evidence>
<sequence>MTTPTDVLFISHGGGPMPLLGDPGHREMVDRLNEIAGRLHRPSAILMISAHWEASVPSITSGANPPLIYDYSGFPPESYAIQYPAPGEPALARQVQGVLEQAGFSAQLDDQRGFDHGMFVPLKLMYPEADIPCVQLSLVNSLDAATHLAIGQALQALDVDDLLVIGSGFSFHNMRAFFAPTTPEIEARNQAFEDWLAVTCTSADISEAERAERLVHWERAPHARFCHPREEHLLPLHVCYGLAGQPSQEHVSAMILGKQSGMFYWRVAR</sequence>
<organism evidence="7 8">
    <name type="scientific">Halomonas aquatica</name>
    <dbReference type="NCBI Taxonomy" id="3151123"/>
    <lineage>
        <taxon>Bacteria</taxon>
        <taxon>Pseudomonadati</taxon>
        <taxon>Pseudomonadota</taxon>
        <taxon>Gammaproteobacteria</taxon>
        <taxon>Oceanospirillales</taxon>
        <taxon>Halomonadaceae</taxon>
        <taxon>Halomonas</taxon>
    </lineage>
</organism>
<evidence type="ECO:0000259" key="6">
    <source>
        <dbReference type="Pfam" id="PF02900"/>
    </source>
</evidence>
<dbReference type="Gene3D" id="3.40.830.10">
    <property type="entry name" value="LigB-like"/>
    <property type="match status" value="1"/>
</dbReference>
<comment type="cofactor">
    <cofactor evidence="1">
        <name>Zn(2+)</name>
        <dbReference type="ChEBI" id="CHEBI:29105"/>
    </cofactor>
</comment>
<dbReference type="EMBL" id="JBEGCJ010000002">
    <property type="protein sequence ID" value="MEQ6917088.1"/>
    <property type="molecule type" value="Genomic_DNA"/>
</dbReference>
<keyword evidence="5 7" id="KW-0560">Oxidoreductase</keyword>
<dbReference type="SUPFAM" id="SSF53213">
    <property type="entry name" value="LigB-like"/>
    <property type="match status" value="1"/>
</dbReference>
<dbReference type="GO" id="GO:0051213">
    <property type="term" value="F:dioxygenase activity"/>
    <property type="evidence" value="ECO:0007669"/>
    <property type="project" value="UniProtKB-KW"/>
</dbReference>
<dbReference type="PIRSF" id="PIRSF006157">
    <property type="entry name" value="Doxgns_DODA"/>
    <property type="match status" value="1"/>
</dbReference>
<accession>A0ABV1NDG0</accession>
<keyword evidence="3" id="KW-0479">Metal-binding</keyword>
<evidence type="ECO:0000313" key="8">
    <source>
        <dbReference type="Proteomes" id="UP001442468"/>
    </source>
</evidence>
<evidence type="ECO:0000256" key="1">
    <source>
        <dbReference type="ARBA" id="ARBA00001947"/>
    </source>
</evidence>
<evidence type="ECO:0000256" key="4">
    <source>
        <dbReference type="ARBA" id="ARBA00022833"/>
    </source>
</evidence>
<proteinExistence type="inferred from homology"/>
<dbReference type="PANTHER" id="PTHR30096">
    <property type="entry name" value="4,5-DOPA DIOXYGENASE EXTRADIOL-LIKE PROTEIN"/>
    <property type="match status" value="1"/>
</dbReference>
<dbReference type="Proteomes" id="UP001442468">
    <property type="component" value="Unassembled WGS sequence"/>
</dbReference>
<gene>
    <name evidence="7" type="ORF">ABE960_06100</name>
</gene>
<dbReference type="PANTHER" id="PTHR30096:SF0">
    <property type="entry name" value="4,5-DOPA DIOXYGENASE EXTRADIOL-LIKE PROTEIN"/>
    <property type="match status" value="1"/>
</dbReference>
<feature type="domain" description="Extradiol ring-cleavage dioxygenase class III enzyme subunit B" evidence="6">
    <location>
        <begin position="31"/>
        <end position="248"/>
    </location>
</feature>
<comment type="caution">
    <text evidence="7">The sequence shown here is derived from an EMBL/GenBank/DDBJ whole genome shotgun (WGS) entry which is preliminary data.</text>
</comment>
<evidence type="ECO:0000256" key="3">
    <source>
        <dbReference type="ARBA" id="ARBA00022723"/>
    </source>
</evidence>
<protein>
    <submittedName>
        <fullName evidence="7">Class III extradiol ring-cleavage dioxygenase</fullName>
        <ecNumber evidence="7">1.13.-.-</ecNumber>
    </submittedName>
</protein>
<dbReference type="Pfam" id="PF02900">
    <property type="entry name" value="LigB"/>
    <property type="match status" value="1"/>
</dbReference>
<dbReference type="CDD" id="cd07363">
    <property type="entry name" value="45_DOPA_Dioxygenase"/>
    <property type="match status" value="1"/>
</dbReference>
<keyword evidence="8" id="KW-1185">Reference proteome</keyword>
<name>A0ABV1NDG0_9GAMM</name>
<dbReference type="InterPro" id="IPR014436">
    <property type="entry name" value="Extradiol_dOase_DODA"/>
</dbReference>
<keyword evidence="7" id="KW-0223">Dioxygenase</keyword>
<evidence type="ECO:0000313" key="7">
    <source>
        <dbReference type="EMBL" id="MEQ6917088.1"/>
    </source>
</evidence>
<dbReference type="RefSeq" id="WP_349761334.1">
    <property type="nucleotide sequence ID" value="NZ_JBEGCJ010000002.1"/>
</dbReference>
<reference evidence="7 8" key="1">
    <citation type="submission" date="2024-05" db="EMBL/GenBank/DDBJ databases">
        <title>Halomonas sp. SSM6 16S ribosomal RNA gene Genome sequencing and assembly.</title>
        <authorList>
            <person name="Yook S."/>
        </authorList>
    </citation>
    <scope>NUCLEOTIDE SEQUENCE [LARGE SCALE GENOMIC DNA]</scope>
    <source>
        <strain evidence="7 8">SSM6</strain>
    </source>
</reference>
<dbReference type="InterPro" id="IPR004183">
    <property type="entry name" value="Xdiol_dOase_suB"/>
</dbReference>